<dbReference type="OrthoDB" id="6053586at2"/>
<dbReference type="EMBL" id="RCDC01000004">
    <property type="protein sequence ID" value="RLK57178.1"/>
    <property type="molecule type" value="Genomic_DNA"/>
</dbReference>
<reference evidence="3 4" key="1">
    <citation type="submission" date="2018-10" db="EMBL/GenBank/DDBJ databases">
        <title>Comparative analysis of microorganisms from saline springs in Andes Mountain Range, Colombia.</title>
        <authorList>
            <person name="Rubin E."/>
        </authorList>
    </citation>
    <scope>NUCLEOTIDE SEQUENCE [LARGE SCALE GENOMIC DNA]</scope>
    <source>
        <strain evidence="3 4">USBA GBX 843</strain>
    </source>
</reference>
<feature type="signal peptide" evidence="1">
    <location>
        <begin position="1"/>
        <end position="23"/>
    </location>
</feature>
<evidence type="ECO:0000313" key="3">
    <source>
        <dbReference type="EMBL" id="RLK57178.1"/>
    </source>
</evidence>
<gene>
    <name evidence="3" type="ORF">BCL79_1583</name>
    <name evidence="2" type="ORF">F9K92_09755</name>
</gene>
<evidence type="ECO:0000256" key="1">
    <source>
        <dbReference type="SAM" id="SignalP"/>
    </source>
</evidence>
<name>A0A498CGL8_9GAMM</name>
<dbReference type="Proteomes" id="UP000449004">
    <property type="component" value="Unassembled WGS sequence"/>
</dbReference>
<keyword evidence="1" id="KW-0732">Signal</keyword>
<dbReference type="RefSeq" id="WP_121039578.1">
    <property type="nucleotide sequence ID" value="NZ_RCDC01000004.1"/>
</dbReference>
<comment type="caution">
    <text evidence="3">The sequence shown here is derived from an EMBL/GenBank/DDBJ whole genome shotgun (WGS) entry which is preliminary data.</text>
</comment>
<sequence length="68" mass="7256">MKMTLAQKFSAVFLASLALGASASPSLIICAGGRYCEGVRAECLAEGRSAAMCERLWRDCVLDACPQR</sequence>
<feature type="chain" id="PRO_5036117531" evidence="1">
    <location>
        <begin position="24"/>
        <end position="68"/>
    </location>
</feature>
<evidence type="ECO:0000313" key="2">
    <source>
        <dbReference type="EMBL" id="KAB7630635.1"/>
    </source>
</evidence>
<dbReference type="EMBL" id="WELC01000010">
    <property type="protein sequence ID" value="KAB7630635.1"/>
    <property type="molecule type" value="Genomic_DNA"/>
</dbReference>
<dbReference type="Proteomes" id="UP000274786">
    <property type="component" value="Unassembled WGS sequence"/>
</dbReference>
<evidence type="ECO:0000313" key="5">
    <source>
        <dbReference type="Proteomes" id="UP000449004"/>
    </source>
</evidence>
<accession>A0A498CGL8</accession>
<proteinExistence type="predicted"/>
<organism evidence="3 4">
    <name type="scientific">Stenotrophomonas rhizophila</name>
    <dbReference type="NCBI Taxonomy" id="216778"/>
    <lineage>
        <taxon>Bacteria</taxon>
        <taxon>Pseudomonadati</taxon>
        <taxon>Pseudomonadota</taxon>
        <taxon>Gammaproteobacteria</taxon>
        <taxon>Lysobacterales</taxon>
        <taxon>Lysobacteraceae</taxon>
        <taxon>Stenotrophomonas</taxon>
    </lineage>
</organism>
<dbReference type="AlphaFoldDB" id="A0A498CGL8"/>
<protein>
    <submittedName>
        <fullName evidence="3">Uncharacterized protein</fullName>
    </submittedName>
</protein>
<evidence type="ECO:0000313" key="4">
    <source>
        <dbReference type="Proteomes" id="UP000274786"/>
    </source>
</evidence>
<reference evidence="2 5" key="2">
    <citation type="submission" date="2019-10" db="EMBL/GenBank/DDBJ databases">
        <title>Halotolerant bacteria associated to Saharan-endemic halophytes Stipa tenacissima L. and Atriplex halimus L mitigate salt stress and promote growth of tomato plants.</title>
        <authorList>
            <person name="Dif G."/>
        </authorList>
    </citation>
    <scope>NUCLEOTIDE SEQUENCE [LARGE SCALE GENOMIC DNA]</scope>
    <source>
        <strain evidence="2 5">IS26</strain>
    </source>
</reference>